<feature type="chain" id="PRO_5041897394" evidence="3">
    <location>
        <begin position="36"/>
        <end position="597"/>
    </location>
</feature>
<feature type="region of interest" description="Disordered" evidence="1">
    <location>
        <begin position="463"/>
        <end position="512"/>
    </location>
</feature>
<protein>
    <submittedName>
        <fullName evidence="4">Uncharacterized protein</fullName>
    </submittedName>
</protein>
<proteinExistence type="predicted"/>
<accession>A0AAD2G3N3</accession>
<feature type="compositionally biased region" description="Basic and acidic residues" evidence="1">
    <location>
        <begin position="562"/>
        <end position="571"/>
    </location>
</feature>
<keyword evidence="2" id="KW-0472">Membrane</keyword>
<keyword evidence="2" id="KW-1133">Transmembrane helix</keyword>
<keyword evidence="2" id="KW-0812">Transmembrane</keyword>
<dbReference type="Proteomes" id="UP001295423">
    <property type="component" value="Unassembled WGS sequence"/>
</dbReference>
<keyword evidence="3" id="KW-0732">Signal</keyword>
<feature type="signal peptide" evidence="3">
    <location>
        <begin position="1"/>
        <end position="35"/>
    </location>
</feature>
<comment type="caution">
    <text evidence="4">The sequence shown here is derived from an EMBL/GenBank/DDBJ whole genome shotgun (WGS) entry which is preliminary data.</text>
</comment>
<evidence type="ECO:0000256" key="3">
    <source>
        <dbReference type="SAM" id="SignalP"/>
    </source>
</evidence>
<evidence type="ECO:0000313" key="4">
    <source>
        <dbReference type="EMBL" id="CAJ1961661.1"/>
    </source>
</evidence>
<feature type="transmembrane region" description="Helical" evidence="2">
    <location>
        <begin position="300"/>
        <end position="324"/>
    </location>
</feature>
<evidence type="ECO:0000313" key="5">
    <source>
        <dbReference type="Proteomes" id="UP001295423"/>
    </source>
</evidence>
<feature type="region of interest" description="Disordered" evidence="1">
    <location>
        <begin position="556"/>
        <end position="597"/>
    </location>
</feature>
<feature type="region of interest" description="Disordered" evidence="1">
    <location>
        <begin position="358"/>
        <end position="383"/>
    </location>
</feature>
<evidence type="ECO:0000256" key="2">
    <source>
        <dbReference type="SAM" id="Phobius"/>
    </source>
</evidence>
<sequence length="597" mass="66037">MTVSTSTIKKKKKMMSSLSTFLCLAAAASLPNASASVDLELNQQMNSQEQRRMQQKVNSEFVGGQVPSRVDFGDDLGETSSNSLAANNADDAFNYRSCGSGITQAGFATLQFLYDIETNVTMTPSSYLTVRQQTLQEQQLKFLKSTVFPETMSTALLERLQEKACGVTFYQPVLEVISISSGKDDEVWGSCNQTMVESRSCTRYLGSLLIGVNNTAILGSVDTKVGKHILPALAADMFEGWYAQWMSDSLASIMLDDGTGVTDFVGGIQVTKVGYVGEPIFGDTSTQTSASGIGLGAITVWGYVLIFLGLWLLLSICFFFYYVYSNILKENEGETFVEKKSTRNEDGHNNINNNTFTMESEEDEEEAHNKNKHLPTAREVRSNSYDESYARQMPYEYSDGAAPLALPPISSPPPQESSFSRMGILPIDIEKAVMPLQTPQNAREPMAHRRVQSTGNDYYQFTPGGAAAANDPRFMSVTPQEPPRRTYETPTSPPRLSYRDYQPTDAHAPYGASSITESYTGGGGYNNYSLDHAHVTHRLPSYSPQDILHQSLPDWATPRGQTRQEFDDQYHHSHSRRPGTTTTVVDSRGRVRKEIAL</sequence>
<evidence type="ECO:0000256" key="1">
    <source>
        <dbReference type="SAM" id="MobiDB-lite"/>
    </source>
</evidence>
<dbReference type="AlphaFoldDB" id="A0AAD2G3N3"/>
<organism evidence="4 5">
    <name type="scientific">Cylindrotheca closterium</name>
    <dbReference type="NCBI Taxonomy" id="2856"/>
    <lineage>
        <taxon>Eukaryota</taxon>
        <taxon>Sar</taxon>
        <taxon>Stramenopiles</taxon>
        <taxon>Ochrophyta</taxon>
        <taxon>Bacillariophyta</taxon>
        <taxon>Bacillariophyceae</taxon>
        <taxon>Bacillariophycidae</taxon>
        <taxon>Bacillariales</taxon>
        <taxon>Bacillariaceae</taxon>
        <taxon>Cylindrotheca</taxon>
    </lineage>
</organism>
<reference evidence="4" key="1">
    <citation type="submission" date="2023-08" db="EMBL/GenBank/DDBJ databases">
        <authorList>
            <person name="Audoor S."/>
            <person name="Bilcke G."/>
        </authorList>
    </citation>
    <scope>NUCLEOTIDE SEQUENCE</scope>
</reference>
<dbReference type="EMBL" id="CAKOGP040002091">
    <property type="protein sequence ID" value="CAJ1961661.1"/>
    <property type="molecule type" value="Genomic_DNA"/>
</dbReference>
<gene>
    <name evidence="4" type="ORF">CYCCA115_LOCUS19308</name>
</gene>
<name>A0AAD2G3N3_9STRA</name>
<feature type="compositionally biased region" description="Basic and acidic residues" evidence="1">
    <location>
        <begin position="587"/>
        <end position="597"/>
    </location>
</feature>
<keyword evidence="5" id="KW-1185">Reference proteome</keyword>